<name>A0A219YBJ4_9CAUD</name>
<dbReference type="EMBL" id="KY290954">
    <property type="protein sequence ID" value="APU01327.1"/>
    <property type="molecule type" value="Genomic_DNA"/>
</dbReference>
<protein>
    <submittedName>
        <fullName evidence="1">Uncharacterized protein</fullName>
    </submittedName>
</protein>
<evidence type="ECO:0000313" key="2">
    <source>
        <dbReference type="Proteomes" id="UP000223874"/>
    </source>
</evidence>
<accession>A0A219YBJ4</accession>
<evidence type="ECO:0000313" key="1">
    <source>
        <dbReference type="EMBL" id="APU01327.1"/>
    </source>
</evidence>
<dbReference type="Proteomes" id="UP000223874">
    <property type="component" value="Segment"/>
</dbReference>
<organism evidence="1 2">
    <name type="scientific">Aeromonas phage 56</name>
    <dbReference type="NCBI Taxonomy" id="1932902"/>
    <lineage>
        <taxon>Viruses</taxon>
        <taxon>Duplodnaviria</taxon>
        <taxon>Heunggongvirae</taxon>
        <taxon>Uroviricota</taxon>
        <taxon>Caudoviricetes</taxon>
        <taxon>Popoffvirus</taxon>
        <taxon>Popoffvirus pv56</taxon>
    </lineage>
</organism>
<proteinExistence type="predicted"/>
<sequence length="119" mass="12846">MKQYLKMADVFGADEVTEQKLIGDSYELKSDSYGHVCVVNTSSRASLIARAINSHDELVQMNQELLAALEDAATSLETIQLRSFGEDSFLDSKPEMRSYAGSRASVVRAAIAKAKGGAA</sequence>
<reference evidence="1 2" key="1">
    <citation type="journal article" date="2017" name="Sci. Rep.">
        <title>Characterization and diversity of phages infecting Aeromonas salmonicida subsp. salmonicida.</title>
        <authorList>
            <person name="Vincent A.T."/>
            <person name="Paquet V.E."/>
            <person name="Bernatchez A."/>
            <person name="Tremblay D.M."/>
            <person name="Moineau S."/>
            <person name="Charette S.J."/>
        </authorList>
    </citation>
    <scope>NUCLEOTIDE SEQUENCE [LARGE SCALE GENOMIC DNA]</scope>
</reference>